<dbReference type="Proteomes" id="UP000199173">
    <property type="component" value="Unassembled WGS sequence"/>
</dbReference>
<evidence type="ECO:0008006" key="5">
    <source>
        <dbReference type="Google" id="ProtNLM"/>
    </source>
</evidence>
<comment type="caution">
    <text evidence="1">The sequence shown here is derived from an EMBL/GenBank/DDBJ whole genome shotgun (WGS) entry which is preliminary data.</text>
</comment>
<evidence type="ECO:0000313" key="3">
    <source>
        <dbReference type="Proteomes" id="UP000198760"/>
    </source>
</evidence>
<evidence type="ECO:0000313" key="1">
    <source>
        <dbReference type="EMBL" id="SFR26137.1"/>
    </source>
</evidence>
<sequence>MARLFNGFRHQGSIRRDRPLTDDELRQVVPSVFSVEKHDSRSDRYTWIPTSTILTRLREEGFEPFFACQQRVRDEGRVGFAKHLLRLRRRDQIVASEVSEIILLNSHDGSSSYQMIPGQFRSICSNGMVCGEVYGEIRVPHKGDIISQVIEGAYDILDRFEEIEYSRDEMKRIQLDHREQLAFAETALEFRYDGQHVPITADSVLQARRNTDKPNDLWTVYQRTQENIIRGGIRGRTAKGAMTKTRAINGIDGDIKNNRFLWSLAEKMKELKS</sequence>
<keyword evidence="3" id="KW-1185">Reference proteome</keyword>
<reference evidence="3 4" key="1">
    <citation type="submission" date="2016-10" db="EMBL/GenBank/DDBJ databases">
        <authorList>
            <person name="Varghese N."/>
            <person name="Submissions S."/>
        </authorList>
    </citation>
    <scope>NUCLEOTIDE SEQUENCE [LARGE SCALE GENOMIC DNA]</scope>
    <source>
        <strain evidence="2 3">NFIX06</strain>
        <strain evidence="1 4">NFIX08</strain>
    </source>
</reference>
<protein>
    <recommendedName>
        <fullName evidence="5">DUF945 domain-containing protein</fullName>
    </recommendedName>
</protein>
<dbReference type="Pfam" id="PF06067">
    <property type="entry name" value="DUF932"/>
    <property type="match status" value="1"/>
</dbReference>
<gene>
    <name evidence="2" type="ORF">SAMN03159428_04886</name>
    <name evidence="1" type="ORF">SAMN03159514_04873</name>
</gene>
<dbReference type="AlphaFoldDB" id="A0AAX2EZ50"/>
<accession>A0AAX2EZ50</accession>
<proteinExistence type="predicted"/>
<dbReference type="RefSeq" id="WP_072441326.1">
    <property type="nucleotide sequence ID" value="NZ_FONC01000014.1"/>
</dbReference>
<evidence type="ECO:0000313" key="2">
    <source>
        <dbReference type="EMBL" id="SFU16575.1"/>
    </source>
</evidence>
<name>A0AAX2EZ50_9ENTR</name>
<dbReference type="InterPro" id="IPR026325">
    <property type="entry name" value="DUF932"/>
</dbReference>
<dbReference type="EMBL" id="FPAV01000019">
    <property type="protein sequence ID" value="SFU16575.1"/>
    <property type="molecule type" value="Genomic_DNA"/>
</dbReference>
<dbReference type="EMBL" id="FOYJ01000016">
    <property type="protein sequence ID" value="SFR26137.1"/>
    <property type="molecule type" value="Genomic_DNA"/>
</dbReference>
<dbReference type="Proteomes" id="UP000198760">
    <property type="component" value="Unassembled WGS sequence"/>
</dbReference>
<evidence type="ECO:0000313" key="4">
    <source>
        <dbReference type="Proteomes" id="UP000199173"/>
    </source>
</evidence>
<organism evidence="1 4">
    <name type="scientific">Kosakonia radicincitans</name>
    <dbReference type="NCBI Taxonomy" id="283686"/>
    <lineage>
        <taxon>Bacteria</taxon>
        <taxon>Pseudomonadati</taxon>
        <taxon>Pseudomonadota</taxon>
        <taxon>Gammaproteobacteria</taxon>
        <taxon>Enterobacterales</taxon>
        <taxon>Enterobacteriaceae</taxon>
        <taxon>Kosakonia</taxon>
    </lineage>
</organism>